<protein>
    <submittedName>
        <fullName evidence="1">Uncharacterized protein</fullName>
    </submittedName>
</protein>
<dbReference type="Proteomes" id="UP000245462">
    <property type="component" value="Unassembled WGS sequence"/>
</dbReference>
<keyword evidence="2" id="KW-1185">Reference proteome</keyword>
<sequence length="64" mass="7663">MCRRYKLGLQLFYHQINGHTLLVEITNSHPLRLRETNGYVQQIGLRDCYFVMELRTEGWCAGRY</sequence>
<dbReference type="EMBL" id="QEKY01000012">
    <property type="protein sequence ID" value="PVZ08706.1"/>
    <property type="molecule type" value="Genomic_DNA"/>
</dbReference>
<accession>A0A2U1F969</accession>
<reference evidence="1 2" key="1">
    <citation type="submission" date="2018-04" db="EMBL/GenBank/DDBJ databases">
        <title>Genomic Encyclopedia of Type Strains, Phase IV (KMG-IV): sequencing the most valuable type-strain genomes for metagenomic binning, comparative biology and taxonomic classification.</title>
        <authorList>
            <person name="Goeker M."/>
        </authorList>
    </citation>
    <scope>NUCLEOTIDE SEQUENCE [LARGE SCALE GENOMIC DNA]</scope>
    <source>
        <strain evidence="1 2">DSM 28520</strain>
    </source>
</reference>
<organism evidence="1 2">
    <name type="scientific">Porphyromonas loveana</name>
    <dbReference type="NCBI Taxonomy" id="1884669"/>
    <lineage>
        <taxon>Bacteria</taxon>
        <taxon>Pseudomonadati</taxon>
        <taxon>Bacteroidota</taxon>
        <taxon>Bacteroidia</taxon>
        <taxon>Bacteroidales</taxon>
        <taxon>Porphyromonadaceae</taxon>
        <taxon>Porphyromonas</taxon>
    </lineage>
</organism>
<gene>
    <name evidence="1" type="ORF">C7382_11252</name>
</gene>
<name>A0A2U1F969_9PORP</name>
<comment type="caution">
    <text evidence="1">The sequence shown here is derived from an EMBL/GenBank/DDBJ whole genome shotgun (WGS) entry which is preliminary data.</text>
</comment>
<evidence type="ECO:0000313" key="1">
    <source>
        <dbReference type="EMBL" id="PVZ08706.1"/>
    </source>
</evidence>
<proteinExistence type="predicted"/>
<evidence type="ECO:0000313" key="2">
    <source>
        <dbReference type="Proteomes" id="UP000245462"/>
    </source>
</evidence>
<dbReference type="AlphaFoldDB" id="A0A2U1F969"/>